<sequence>MKICEAVTRPQTGVQFVAIIDTTGDIATCSGSIIRLWSINGDLLITKNTSQIPGPILCCVFYEGSKMNGSMMALLLQDTRKACLFIKILCNCLQVLLIDYLIYGIKI</sequence>
<organism evidence="2 3">
    <name type="scientific">Gigaspora margarita</name>
    <dbReference type="NCBI Taxonomy" id="4874"/>
    <lineage>
        <taxon>Eukaryota</taxon>
        <taxon>Fungi</taxon>
        <taxon>Fungi incertae sedis</taxon>
        <taxon>Mucoromycota</taxon>
        <taxon>Glomeromycotina</taxon>
        <taxon>Glomeromycetes</taxon>
        <taxon>Diversisporales</taxon>
        <taxon>Gigasporaceae</taxon>
        <taxon>Gigaspora</taxon>
    </lineage>
</organism>
<evidence type="ECO:0000313" key="3">
    <source>
        <dbReference type="Proteomes" id="UP000439903"/>
    </source>
</evidence>
<keyword evidence="1" id="KW-0812">Transmembrane</keyword>
<gene>
    <name evidence="2" type="ORF">F8M41_002453</name>
</gene>
<feature type="transmembrane region" description="Helical" evidence="1">
    <location>
        <begin position="82"/>
        <end position="103"/>
    </location>
</feature>
<keyword evidence="1" id="KW-0472">Membrane</keyword>
<evidence type="ECO:0000313" key="2">
    <source>
        <dbReference type="EMBL" id="KAF0449635.1"/>
    </source>
</evidence>
<protein>
    <submittedName>
        <fullName evidence="2">Beach-domain-containing protein</fullName>
    </submittedName>
</protein>
<dbReference type="EMBL" id="WTPW01001210">
    <property type="protein sequence ID" value="KAF0449635.1"/>
    <property type="molecule type" value="Genomic_DNA"/>
</dbReference>
<reference evidence="2 3" key="1">
    <citation type="journal article" date="2019" name="Environ. Microbiol.">
        <title>At the nexus of three kingdoms: the genome of the mycorrhizal fungus Gigaspora margarita provides insights into plant, endobacterial and fungal interactions.</title>
        <authorList>
            <person name="Venice F."/>
            <person name="Ghignone S."/>
            <person name="Salvioli di Fossalunga A."/>
            <person name="Amselem J."/>
            <person name="Novero M."/>
            <person name="Xianan X."/>
            <person name="Sedzielewska Toro K."/>
            <person name="Morin E."/>
            <person name="Lipzen A."/>
            <person name="Grigoriev I.V."/>
            <person name="Henrissat B."/>
            <person name="Martin F.M."/>
            <person name="Bonfante P."/>
        </authorList>
    </citation>
    <scope>NUCLEOTIDE SEQUENCE [LARGE SCALE GENOMIC DNA]</scope>
    <source>
        <strain evidence="2 3">BEG34</strain>
    </source>
</reference>
<evidence type="ECO:0000256" key="1">
    <source>
        <dbReference type="SAM" id="Phobius"/>
    </source>
</evidence>
<accession>A0A8H3XDJ1</accession>
<keyword evidence="1" id="KW-1133">Transmembrane helix</keyword>
<dbReference type="AlphaFoldDB" id="A0A8H3XDJ1"/>
<keyword evidence="3" id="KW-1185">Reference proteome</keyword>
<dbReference type="OrthoDB" id="2276835at2759"/>
<name>A0A8H3XDJ1_GIGMA</name>
<proteinExistence type="predicted"/>
<dbReference type="Proteomes" id="UP000439903">
    <property type="component" value="Unassembled WGS sequence"/>
</dbReference>
<comment type="caution">
    <text evidence="2">The sequence shown here is derived from an EMBL/GenBank/DDBJ whole genome shotgun (WGS) entry which is preliminary data.</text>
</comment>